<dbReference type="GO" id="GO:0042383">
    <property type="term" value="C:sarcolemma"/>
    <property type="evidence" value="ECO:0007669"/>
    <property type="project" value="TreeGrafter"/>
</dbReference>
<dbReference type="PANTHER" id="PTHR46399:SF8">
    <property type="entry name" value="B30.2_SPRY DOMAIN-CONTAINING PROTEIN"/>
    <property type="match status" value="1"/>
</dbReference>
<gene>
    <name evidence="1" type="ORF">V5799_024182</name>
</gene>
<protein>
    <submittedName>
        <fullName evidence="1">Uncharacterized protein</fullName>
    </submittedName>
</protein>
<dbReference type="GO" id="GO:0005790">
    <property type="term" value="C:smooth endoplasmic reticulum"/>
    <property type="evidence" value="ECO:0007669"/>
    <property type="project" value="TreeGrafter"/>
</dbReference>
<keyword evidence="2" id="KW-1185">Reference proteome</keyword>
<name>A0AAQ4ED66_AMBAM</name>
<accession>A0AAQ4ED66</accession>
<evidence type="ECO:0000313" key="2">
    <source>
        <dbReference type="Proteomes" id="UP001321473"/>
    </source>
</evidence>
<comment type="caution">
    <text evidence="1">The sequence shown here is derived from an EMBL/GenBank/DDBJ whole genome shotgun (WGS) entry which is preliminary data.</text>
</comment>
<organism evidence="1 2">
    <name type="scientific">Amblyomma americanum</name>
    <name type="common">Lone star tick</name>
    <dbReference type="NCBI Taxonomy" id="6943"/>
    <lineage>
        <taxon>Eukaryota</taxon>
        <taxon>Metazoa</taxon>
        <taxon>Ecdysozoa</taxon>
        <taxon>Arthropoda</taxon>
        <taxon>Chelicerata</taxon>
        <taxon>Arachnida</taxon>
        <taxon>Acari</taxon>
        <taxon>Parasitiformes</taxon>
        <taxon>Ixodida</taxon>
        <taxon>Ixodoidea</taxon>
        <taxon>Ixodidae</taxon>
        <taxon>Amblyomminae</taxon>
        <taxon>Amblyomma</taxon>
    </lineage>
</organism>
<dbReference type="PANTHER" id="PTHR46399">
    <property type="entry name" value="B30.2/SPRY DOMAIN-CONTAINING PROTEIN"/>
    <property type="match status" value="1"/>
</dbReference>
<dbReference type="GO" id="GO:0033017">
    <property type="term" value="C:sarcoplasmic reticulum membrane"/>
    <property type="evidence" value="ECO:0007669"/>
    <property type="project" value="TreeGrafter"/>
</dbReference>
<dbReference type="Proteomes" id="UP001321473">
    <property type="component" value="Unassembled WGS sequence"/>
</dbReference>
<dbReference type="GO" id="GO:0034704">
    <property type="term" value="C:calcium channel complex"/>
    <property type="evidence" value="ECO:0007669"/>
    <property type="project" value="TreeGrafter"/>
</dbReference>
<proteinExistence type="predicted"/>
<reference evidence="1 2" key="1">
    <citation type="journal article" date="2023" name="Arcadia Sci">
        <title>De novo assembly of a long-read Amblyomma americanum tick genome.</title>
        <authorList>
            <person name="Chou S."/>
            <person name="Poskanzer K.E."/>
            <person name="Rollins M."/>
            <person name="Thuy-Boun P.S."/>
        </authorList>
    </citation>
    <scope>NUCLEOTIDE SEQUENCE [LARGE SCALE GENOMIC DNA]</scope>
    <source>
        <strain evidence="1">F_SG_1</strain>
        <tissue evidence="1">Salivary glands</tissue>
    </source>
</reference>
<dbReference type="GO" id="GO:0006941">
    <property type="term" value="P:striated muscle contraction"/>
    <property type="evidence" value="ECO:0007669"/>
    <property type="project" value="TreeGrafter"/>
</dbReference>
<dbReference type="GO" id="GO:0014808">
    <property type="term" value="P:release of sequestered calcium ion into cytosol by sarcoplasmic reticulum"/>
    <property type="evidence" value="ECO:0007669"/>
    <property type="project" value="TreeGrafter"/>
</dbReference>
<dbReference type="EMBL" id="JARKHS020018102">
    <property type="protein sequence ID" value="KAK8772572.1"/>
    <property type="molecule type" value="Genomic_DNA"/>
</dbReference>
<evidence type="ECO:0000313" key="1">
    <source>
        <dbReference type="EMBL" id="KAK8772572.1"/>
    </source>
</evidence>
<dbReference type="AlphaFoldDB" id="A0AAQ4ED66"/>
<sequence length="329" mass="36639">MLTYFNNASDDLAQTLTNLEQGRYSHLRGTTMKTSSSLNYVQLVLLPVLTALFDHLAANEFGSDLLLSDIQVACYKILNSLYTLGTNLELHGAVMATLESSMPTLDDLMGQVEKFVTGSGKYTEQPFIIDVMVPMLCRNHVTMVTSDHLTSLLKNILNLLRKTVNTEGSPWMITIAGHAGQIVINSSEELLRDPVLPLMEKVRQCADAVFHKEECMRSYLKSSTDDTSQAESQLQEIDPSDAMSWQHYLYSKLGSQRSTPVGHNAVVPIVSQDQLVERIMDMAKVLYGLHVIDHAQGSQKGAYRSVVSTQRKRAVIACFRMTSLHSLPR</sequence>
<dbReference type="GO" id="GO:0005219">
    <property type="term" value="F:ryanodine-sensitive calcium-release channel activity"/>
    <property type="evidence" value="ECO:0007669"/>
    <property type="project" value="TreeGrafter"/>
</dbReference>
<dbReference type="GO" id="GO:0030018">
    <property type="term" value="C:Z disc"/>
    <property type="evidence" value="ECO:0007669"/>
    <property type="project" value="TreeGrafter"/>
</dbReference>
<dbReference type="InterPro" id="IPR015925">
    <property type="entry name" value="Ryanodine_IP3_receptor"/>
</dbReference>